<organism evidence="1 2">
    <name type="scientific">Arctium lappa</name>
    <name type="common">Greater burdock</name>
    <name type="synonym">Lappa major</name>
    <dbReference type="NCBI Taxonomy" id="4217"/>
    <lineage>
        <taxon>Eukaryota</taxon>
        <taxon>Viridiplantae</taxon>
        <taxon>Streptophyta</taxon>
        <taxon>Embryophyta</taxon>
        <taxon>Tracheophyta</taxon>
        <taxon>Spermatophyta</taxon>
        <taxon>Magnoliopsida</taxon>
        <taxon>eudicotyledons</taxon>
        <taxon>Gunneridae</taxon>
        <taxon>Pentapetalae</taxon>
        <taxon>asterids</taxon>
        <taxon>campanulids</taxon>
        <taxon>Asterales</taxon>
        <taxon>Asteraceae</taxon>
        <taxon>Carduoideae</taxon>
        <taxon>Cardueae</taxon>
        <taxon>Arctiinae</taxon>
        <taxon>Arctium</taxon>
    </lineage>
</organism>
<keyword evidence="2" id="KW-1185">Reference proteome</keyword>
<name>A0ACB9A9L6_ARCLA</name>
<gene>
    <name evidence="1" type="ORF">L6452_24603</name>
</gene>
<reference evidence="2" key="1">
    <citation type="journal article" date="2022" name="Mol. Ecol. Resour.">
        <title>The genomes of chicory, endive, great burdock and yacon provide insights into Asteraceae palaeo-polyploidization history and plant inulin production.</title>
        <authorList>
            <person name="Fan W."/>
            <person name="Wang S."/>
            <person name="Wang H."/>
            <person name="Wang A."/>
            <person name="Jiang F."/>
            <person name="Liu H."/>
            <person name="Zhao H."/>
            <person name="Xu D."/>
            <person name="Zhang Y."/>
        </authorList>
    </citation>
    <scope>NUCLEOTIDE SEQUENCE [LARGE SCALE GENOMIC DNA]</scope>
    <source>
        <strain evidence="2">cv. Niubang</strain>
    </source>
</reference>
<protein>
    <submittedName>
        <fullName evidence="1">Uncharacterized protein</fullName>
    </submittedName>
</protein>
<dbReference type="Proteomes" id="UP001055879">
    <property type="component" value="Linkage Group LG08"/>
</dbReference>
<evidence type="ECO:0000313" key="2">
    <source>
        <dbReference type="Proteomes" id="UP001055879"/>
    </source>
</evidence>
<reference evidence="1 2" key="2">
    <citation type="journal article" date="2022" name="Mol. Ecol. Resour.">
        <title>The genomes of chicory, endive, great burdock and yacon provide insights into Asteraceae paleo-polyploidization history and plant inulin production.</title>
        <authorList>
            <person name="Fan W."/>
            <person name="Wang S."/>
            <person name="Wang H."/>
            <person name="Wang A."/>
            <person name="Jiang F."/>
            <person name="Liu H."/>
            <person name="Zhao H."/>
            <person name="Xu D."/>
            <person name="Zhang Y."/>
        </authorList>
    </citation>
    <scope>NUCLEOTIDE SEQUENCE [LARGE SCALE GENOMIC DNA]</scope>
    <source>
        <strain evidence="2">cv. Niubang</strain>
    </source>
</reference>
<dbReference type="EMBL" id="CM042054">
    <property type="protein sequence ID" value="KAI3706686.1"/>
    <property type="molecule type" value="Genomic_DNA"/>
</dbReference>
<evidence type="ECO:0000313" key="1">
    <source>
        <dbReference type="EMBL" id="KAI3706686.1"/>
    </source>
</evidence>
<accession>A0ACB9A9L6</accession>
<proteinExistence type="predicted"/>
<comment type="caution">
    <text evidence="1">The sequence shown here is derived from an EMBL/GenBank/DDBJ whole genome shotgun (WGS) entry which is preliminary data.</text>
</comment>
<sequence>MEGNSYEEQSQQKEMMKSLRSVPKSQKRAADFNLSLHKIKGKIRRKRSSKSASAQKPTNGAPPKARDHPTFKDQQMNRLIFREGGLPDGSTVVYMNHGKRLLEGYKQGCGIFCHCCNTRVSPSQFEAHAGQASRKKPYGNIFVSNGVSLHEYASSLKLNRERVAKQNDDICRRCHKSGGELIPCPGCPRSYHEACIPKESITSGKWFCPFCQKSLKSVIAAGRVLGVDAIEQITKRCIRIVDNPDKCDLVACSLCRSYDFSQDGFNDRTVIVCDQCEKEFHIGCLRERKIDDLKELPAGNWFCCVDCDRIHSVLKDLRTCGPEKVPDSLMGLIWKKWKDSNADVFTNFDVKWIVICGKDALYENRLLLTQAVDIFHECFNPITDSLTGSDFIPSMAYGQKMGDSDFSGVHCAMLMIESTVITAGMFRIFGREVAELPIVATSKSEQGKGYFQLFFTCFERMLSYLNIKKIVLPAADDAKSLWTNKLGFSSVIPIQLSEYRQTLTSMVAFQGTSMLEKDVPEGEITFEDGVRFSLNMG</sequence>